<reference evidence="1 2" key="1">
    <citation type="submission" date="2016-08" db="EMBL/GenBank/DDBJ databases">
        <authorList>
            <person name="Seilhamer J.J."/>
        </authorList>
    </citation>
    <scope>NUCLEOTIDE SEQUENCE [LARGE SCALE GENOMIC DNA]</scope>
    <source>
        <strain evidence="1 2">CFBP7245</strain>
    </source>
</reference>
<evidence type="ECO:0000313" key="1">
    <source>
        <dbReference type="EMBL" id="PPU55542.1"/>
    </source>
</evidence>
<dbReference type="AlphaFoldDB" id="A0A2S7C1T1"/>
<organism evidence="1 2">
    <name type="scientific">Xanthomonas dyei</name>
    <dbReference type="NCBI Taxonomy" id="743699"/>
    <lineage>
        <taxon>Bacteria</taxon>
        <taxon>Pseudomonadati</taxon>
        <taxon>Pseudomonadota</taxon>
        <taxon>Gammaproteobacteria</taxon>
        <taxon>Lysobacterales</taxon>
        <taxon>Lysobacteraceae</taxon>
        <taxon>Xanthomonas</taxon>
    </lineage>
</organism>
<evidence type="ECO:0000313" key="2">
    <source>
        <dbReference type="Proteomes" id="UP000238908"/>
    </source>
</evidence>
<gene>
    <name evidence="1" type="ORF">XdyCFBP7245_13270</name>
</gene>
<name>A0A2S7C1T1_9XANT</name>
<protein>
    <submittedName>
        <fullName evidence="1">Uncharacterized protein</fullName>
    </submittedName>
</protein>
<dbReference type="Proteomes" id="UP000238908">
    <property type="component" value="Unassembled WGS sequence"/>
</dbReference>
<dbReference type="EMBL" id="MDEE01000018">
    <property type="protein sequence ID" value="PPU55542.1"/>
    <property type="molecule type" value="Genomic_DNA"/>
</dbReference>
<accession>A0A2S7C1T1</accession>
<comment type="caution">
    <text evidence="1">The sequence shown here is derived from an EMBL/GenBank/DDBJ whole genome shotgun (WGS) entry which is preliminary data.</text>
</comment>
<proteinExistence type="predicted"/>
<sequence>MLSLWSLPAASETAMRSHGMASEVETALASAGATRCDRLDIAPARHMAAPDRPADQAVGLFAWLRAEAMRVERGAGPADASGLAA</sequence>